<gene>
    <name evidence="1" type="ORF">QI30_02620</name>
</gene>
<accession>A0A433RXP2</accession>
<dbReference type="Gene3D" id="1.20.1250.20">
    <property type="entry name" value="MFS general substrate transporter like domains"/>
    <property type="match status" value="1"/>
</dbReference>
<comment type="caution">
    <text evidence="1">The sequence shown here is derived from an EMBL/GenBank/DDBJ whole genome shotgun (WGS) entry which is preliminary data.</text>
</comment>
<dbReference type="Proteomes" id="UP000288623">
    <property type="component" value="Unassembled WGS sequence"/>
</dbReference>
<protein>
    <recommendedName>
        <fullName evidence="3">Major facilitator superfamily (MFS) profile domain-containing protein</fullName>
    </recommendedName>
</protein>
<dbReference type="EMBL" id="JTFC01000008">
    <property type="protein sequence ID" value="RUS58060.1"/>
    <property type="molecule type" value="Genomic_DNA"/>
</dbReference>
<dbReference type="RefSeq" id="WP_126989397.1">
    <property type="nucleotide sequence ID" value="NZ_JTFC01000008.1"/>
</dbReference>
<dbReference type="SUPFAM" id="SSF103473">
    <property type="entry name" value="MFS general substrate transporter"/>
    <property type="match status" value="1"/>
</dbReference>
<evidence type="ECO:0000313" key="1">
    <source>
        <dbReference type="EMBL" id="RUS58060.1"/>
    </source>
</evidence>
<dbReference type="InterPro" id="IPR036259">
    <property type="entry name" value="MFS_trans_sf"/>
</dbReference>
<keyword evidence="2" id="KW-1185">Reference proteome</keyword>
<proteinExistence type="predicted"/>
<reference evidence="1 2" key="1">
    <citation type="submission" date="2014-11" db="EMBL/GenBank/DDBJ databases">
        <title>Genome sequence and analysis of novel Kurthia sp.</title>
        <authorList>
            <person name="Lawson J.N."/>
            <person name="Gonzalez J.E."/>
            <person name="Rinauldi L."/>
            <person name="Xuan Z."/>
            <person name="Firman A."/>
            <person name="Shaddox L."/>
            <person name="Trudeau A."/>
            <person name="Shah S."/>
            <person name="Reiman D."/>
        </authorList>
    </citation>
    <scope>NUCLEOTIDE SEQUENCE [LARGE SCALE GENOMIC DNA]</scope>
    <source>
        <strain evidence="1 2">3B1D</strain>
    </source>
</reference>
<name>A0A433RXP2_9BACL</name>
<evidence type="ECO:0000313" key="2">
    <source>
        <dbReference type="Proteomes" id="UP000288623"/>
    </source>
</evidence>
<dbReference type="AlphaFoldDB" id="A0A433RXP2"/>
<sequence length="84" mass="9325">MKKDKSKWILAALFFAWIVSYVDRTAISLALVNMGKDLQLTETQLGLAISAFFIISLQNTPPSRNVVSREGMNANPMILPVLIC</sequence>
<dbReference type="OrthoDB" id="244640at2"/>
<organism evidence="1 2">
    <name type="scientific">Candidatus Kurthia intestinigallinarum</name>
    <dbReference type="NCBI Taxonomy" id="1562256"/>
    <lineage>
        <taxon>Bacteria</taxon>
        <taxon>Bacillati</taxon>
        <taxon>Bacillota</taxon>
        <taxon>Bacilli</taxon>
        <taxon>Bacillales</taxon>
        <taxon>Caryophanaceae</taxon>
        <taxon>Kurthia</taxon>
    </lineage>
</organism>
<evidence type="ECO:0008006" key="3">
    <source>
        <dbReference type="Google" id="ProtNLM"/>
    </source>
</evidence>